<name>A0A9Q3FPJ8_9BASI</name>
<organism evidence="1 2">
    <name type="scientific">Austropuccinia psidii MF-1</name>
    <dbReference type="NCBI Taxonomy" id="1389203"/>
    <lineage>
        <taxon>Eukaryota</taxon>
        <taxon>Fungi</taxon>
        <taxon>Dikarya</taxon>
        <taxon>Basidiomycota</taxon>
        <taxon>Pucciniomycotina</taxon>
        <taxon>Pucciniomycetes</taxon>
        <taxon>Pucciniales</taxon>
        <taxon>Sphaerophragmiaceae</taxon>
        <taxon>Austropuccinia</taxon>
    </lineage>
</organism>
<dbReference type="Proteomes" id="UP000765509">
    <property type="component" value="Unassembled WGS sequence"/>
</dbReference>
<comment type="caution">
    <text evidence="1">The sequence shown here is derived from an EMBL/GenBank/DDBJ whole genome shotgun (WGS) entry which is preliminary data.</text>
</comment>
<sequence>MSKEDQINLMSYFNLFTSLKNLFKIQYPWNPYVQSVSRALTDLYLILVLRSSPFKVGGVLSQPQIITLLNGCCGNSILTQVRANWPYHIIYAQLAPSSALWPLGYLTSSLAIYGLRPYTAFIGPLGQLPTSPTPRPLPLFLGLGVLSIFQGPMAPLATTRALGPTPYISTVLA</sequence>
<reference evidence="1" key="1">
    <citation type="submission" date="2021-03" db="EMBL/GenBank/DDBJ databases">
        <title>Draft genome sequence of rust myrtle Austropuccinia psidii MF-1, a brazilian biotype.</title>
        <authorList>
            <person name="Quecine M.C."/>
            <person name="Pachon D.M.R."/>
            <person name="Bonatelli M.L."/>
            <person name="Correr F.H."/>
            <person name="Franceschini L.M."/>
            <person name="Leite T.F."/>
            <person name="Margarido G.R.A."/>
            <person name="Almeida C.A."/>
            <person name="Ferrarezi J.A."/>
            <person name="Labate C.A."/>
        </authorList>
    </citation>
    <scope>NUCLEOTIDE SEQUENCE</scope>
    <source>
        <strain evidence="1">MF-1</strain>
    </source>
</reference>
<dbReference type="AlphaFoldDB" id="A0A9Q3FPJ8"/>
<accession>A0A9Q3FPJ8</accession>
<proteinExistence type="predicted"/>
<keyword evidence="2" id="KW-1185">Reference proteome</keyword>
<evidence type="ECO:0000313" key="1">
    <source>
        <dbReference type="EMBL" id="MBW0541445.1"/>
    </source>
</evidence>
<protein>
    <submittedName>
        <fullName evidence="1">Uncharacterized protein</fullName>
    </submittedName>
</protein>
<dbReference type="EMBL" id="AVOT02046096">
    <property type="protein sequence ID" value="MBW0541445.1"/>
    <property type="molecule type" value="Genomic_DNA"/>
</dbReference>
<evidence type="ECO:0000313" key="2">
    <source>
        <dbReference type="Proteomes" id="UP000765509"/>
    </source>
</evidence>
<gene>
    <name evidence="1" type="ORF">O181_081160</name>
</gene>